<feature type="repeat" description="Filamin" evidence="5">
    <location>
        <begin position="112"/>
        <end position="211"/>
    </location>
</feature>
<dbReference type="GO" id="GO:0061630">
    <property type="term" value="F:ubiquitin protein ligase activity"/>
    <property type="evidence" value="ECO:0007669"/>
    <property type="project" value="TreeGrafter"/>
</dbReference>
<dbReference type="RefSeq" id="XP_028517657.1">
    <property type="nucleotide sequence ID" value="XM_028661856.1"/>
</dbReference>
<evidence type="ECO:0000256" key="1">
    <source>
        <dbReference type="ARBA" id="ARBA00022723"/>
    </source>
</evidence>
<dbReference type="InterPro" id="IPR014756">
    <property type="entry name" value="Ig_E-set"/>
</dbReference>
<dbReference type="Pfam" id="PF01436">
    <property type="entry name" value="NHL"/>
    <property type="match status" value="1"/>
</dbReference>
<dbReference type="InterPro" id="IPR011042">
    <property type="entry name" value="6-blade_b-propeller_TolB-like"/>
</dbReference>
<evidence type="ECO:0000256" key="4">
    <source>
        <dbReference type="ARBA" id="ARBA00022833"/>
    </source>
</evidence>
<dbReference type="Gene3D" id="2.60.40.10">
    <property type="entry name" value="Immunoglobulins"/>
    <property type="match status" value="1"/>
</dbReference>
<dbReference type="GeneID" id="114575978"/>
<dbReference type="InterPro" id="IPR001298">
    <property type="entry name" value="Filamin/ABP280_rpt"/>
</dbReference>
<keyword evidence="1" id="KW-0479">Metal-binding</keyword>
<evidence type="ECO:0000313" key="8">
    <source>
        <dbReference type="Proteomes" id="UP000887567"/>
    </source>
</evidence>
<dbReference type="InterPro" id="IPR001258">
    <property type="entry name" value="NHL_repeat"/>
</dbReference>
<dbReference type="EnsemblMetazoa" id="XM_028661856.1">
    <property type="protein sequence ID" value="XP_028517657.1"/>
    <property type="gene ID" value="LOC114575978"/>
</dbReference>
<keyword evidence="8" id="KW-1185">Reference proteome</keyword>
<dbReference type="AlphaFoldDB" id="A0A913YT14"/>
<organism evidence="7 8">
    <name type="scientific">Exaiptasia diaphana</name>
    <name type="common">Tropical sea anemone</name>
    <name type="synonym">Aiptasia pulchella</name>
    <dbReference type="NCBI Taxonomy" id="2652724"/>
    <lineage>
        <taxon>Eukaryota</taxon>
        <taxon>Metazoa</taxon>
        <taxon>Cnidaria</taxon>
        <taxon>Anthozoa</taxon>
        <taxon>Hexacorallia</taxon>
        <taxon>Actiniaria</taxon>
        <taxon>Aiptasiidae</taxon>
        <taxon>Exaiptasia</taxon>
    </lineage>
</organism>
<dbReference type="InterPro" id="IPR050952">
    <property type="entry name" value="TRIM-NHL_E3_ligases"/>
</dbReference>
<evidence type="ECO:0000256" key="5">
    <source>
        <dbReference type="PROSITE-ProRule" id="PRU00087"/>
    </source>
</evidence>
<dbReference type="InterPro" id="IPR013783">
    <property type="entry name" value="Ig-like_fold"/>
</dbReference>
<dbReference type="Gene3D" id="2.120.10.30">
    <property type="entry name" value="TolB, C-terminal domain"/>
    <property type="match status" value="2"/>
</dbReference>
<dbReference type="PANTHER" id="PTHR24104:SF25">
    <property type="entry name" value="PROTEIN LIN-41"/>
    <property type="match status" value="1"/>
</dbReference>
<proteinExistence type="predicted"/>
<dbReference type="PROSITE" id="PS50194">
    <property type="entry name" value="FILAMIN_REPEAT"/>
    <property type="match status" value="1"/>
</dbReference>
<dbReference type="Pfam" id="PF00630">
    <property type="entry name" value="Filamin"/>
    <property type="match status" value="1"/>
</dbReference>
<keyword evidence="4" id="KW-0862">Zinc</keyword>
<dbReference type="PANTHER" id="PTHR24104">
    <property type="entry name" value="E3 UBIQUITIN-PROTEIN LIGASE NHLRC1-RELATED"/>
    <property type="match status" value="1"/>
</dbReference>
<dbReference type="GO" id="GO:0043161">
    <property type="term" value="P:proteasome-mediated ubiquitin-dependent protein catabolic process"/>
    <property type="evidence" value="ECO:0007669"/>
    <property type="project" value="TreeGrafter"/>
</dbReference>
<dbReference type="SUPFAM" id="SSF63829">
    <property type="entry name" value="Calcium-dependent phosphotriesterase"/>
    <property type="match status" value="1"/>
</dbReference>
<reference evidence="7" key="1">
    <citation type="submission" date="2022-11" db="UniProtKB">
        <authorList>
            <consortium name="EnsemblMetazoa"/>
        </authorList>
    </citation>
    <scope>IDENTIFICATION</scope>
</reference>
<accession>A0A913YT14</accession>
<dbReference type="GO" id="GO:0000209">
    <property type="term" value="P:protein polyubiquitination"/>
    <property type="evidence" value="ECO:0007669"/>
    <property type="project" value="TreeGrafter"/>
</dbReference>
<dbReference type="GO" id="GO:0005737">
    <property type="term" value="C:cytoplasm"/>
    <property type="evidence" value="ECO:0007669"/>
    <property type="project" value="UniProtKB-SubCell"/>
</dbReference>
<dbReference type="GO" id="GO:0008270">
    <property type="term" value="F:zinc ion binding"/>
    <property type="evidence" value="ECO:0007669"/>
    <property type="project" value="UniProtKB-KW"/>
</dbReference>
<dbReference type="InterPro" id="IPR017868">
    <property type="entry name" value="Filamin/ABP280_repeat-like"/>
</dbReference>
<dbReference type="SUPFAM" id="SSF81296">
    <property type="entry name" value="E set domains"/>
    <property type="match status" value="1"/>
</dbReference>
<evidence type="ECO:0000256" key="2">
    <source>
        <dbReference type="ARBA" id="ARBA00022737"/>
    </source>
</evidence>
<dbReference type="KEGG" id="epa:114575978"/>
<keyword evidence="2" id="KW-0677">Repeat</keyword>
<dbReference type="PROSITE" id="PS51125">
    <property type="entry name" value="NHL"/>
    <property type="match status" value="1"/>
</dbReference>
<sequence>MKILQDRQNALIATLDGLLAEQTTANEDEKKEINANIQQVTELKHQCETTEEKNLEKLILESYENLLEVCKTTAHNKSVLSTKPVNNSSIRFIPNPEFLPLMQKVKLGDVAESVTDPSCCSMHSSTKIRCGFINEVLVLTKNSQGNACHTSKGMIDVQIQDVDGNNVQKELTETETGKFLVKHKVEKRSLYKVVVSIGGKEIKNSPQNIETIDAKAEFESLAIIDVKERMSGPIALDVSHSGDIAVVNNSYFEKDFRVVLFNADGEYLRDIGGAGSGDGQLSDPTGVIFNEDKIVITDNPGDRGCIKVFGIDGNYKRTLCKLPEGMMLQRMCTVNQTMACLYYNKNRKETFIKLFDIHSCDHLHDIKLDVPDDVHGMPVSLAYDNNKYFVSFYSMSIVYVFDENGGLLYTIGMKGNKKGQFNGVSGLAVFGKEMLLVCDGYNHRVQVFSQDGQFINSFGSKGAGLGQMNDPYDVSVTPEGRVFVLEWNGKRVQVWR</sequence>
<dbReference type="OrthoDB" id="342730at2759"/>
<feature type="repeat" description="NHL" evidence="6">
    <location>
        <begin position="408"/>
        <end position="451"/>
    </location>
</feature>
<dbReference type="Proteomes" id="UP000887567">
    <property type="component" value="Unplaced"/>
</dbReference>
<dbReference type="CDD" id="cd05819">
    <property type="entry name" value="NHL"/>
    <property type="match status" value="1"/>
</dbReference>
<evidence type="ECO:0000256" key="6">
    <source>
        <dbReference type="PROSITE-ProRule" id="PRU00504"/>
    </source>
</evidence>
<evidence type="ECO:0000313" key="7">
    <source>
        <dbReference type="EnsemblMetazoa" id="XP_028517657.1"/>
    </source>
</evidence>
<dbReference type="SMART" id="SM00557">
    <property type="entry name" value="IG_FLMN"/>
    <property type="match status" value="1"/>
</dbReference>
<name>A0A913YT14_EXADI</name>
<evidence type="ECO:0000256" key="3">
    <source>
        <dbReference type="ARBA" id="ARBA00022771"/>
    </source>
</evidence>
<keyword evidence="3" id="KW-0863">Zinc-finger</keyword>
<protein>
    <submittedName>
        <fullName evidence="7">Uncharacterized protein</fullName>
    </submittedName>
</protein>